<dbReference type="RefSeq" id="WP_015008920.1">
    <property type="nucleotide sequence ID" value="NC_018704.1"/>
</dbReference>
<reference evidence="2 3" key="1">
    <citation type="submission" date="2011-01" db="EMBL/GenBank/DDBJ databases">
        <title>Whole genome sequence of Amphibacillus xylinus NBRC 15112.</title>
        <authorList>
            <person name="Nakazawa H."/>
            <person name="Katano Y."/>
            <person name="Nakamura S."/>
            <person name="Sasagawa M."/>
            <person name="Fukada J."/>
            <person name="Arai T."/>
            <person name="Sasakura N."/>
            <person name="Mochizuki D."/>
            <person name="Hosoyama A."/>
            <person name="Harada K."/>
            <person name="Horikawa H."/>
            <person name="Kato Y."/>
            <person name="Harada T."/>
            <person name="Sasaki K."/>
            <person name="Sekiguchi M."/>
            <person name="Hodoyama M."/>
            <person name="Nishiko R."/>
            <person name="Narita H."/>
            <person name="Hanamaki A."/>
            <person name="Hata C."/>
            <person name="Konno Y."/>
            <person name="Niimura Y."/>
            <person name="Yamazaki S."/>
            <person name="Fujita N."/>
        </authorList>
    </citation>
    <scope>NUCLEOTIDE SEQUENCE [LARGE SCALE GENOMIC DNA]</scope>
    <source>
        <strain evidence="3">ATCC 51415 / DSM 6626 / JCM 7361 / LMG 17667 / NBRC 15112 / Ep01</strain>
    </source>
</reference>
<sequence length="157" mass="18512">MQYEKLLIEADQHGVDIYEKPMQKRNKGLYCDKVIWINKYINTSTEKACVLAEELGHYHTSAGNILDQKNLNNIKQEKQARTWAYEKLVPLKKIIKAHKDGPKNKYELAEYLGVTEDFLEKAIERYIEKFGLSVKYKDYVICFEPLGVIEWFDNKNF</sequence>
<dbReference type="KEGG" id="axl:AXY_01820"/>
<organism evidence="2 3">
    <name type="scientific">Amphibacillus xylanus (strain ATCC 51415 / DSM 6626 / JCM 7361 / LMG 17667 / NBRC 15112 / Ep01)</name>
    <dbReference type="NCBI Taxonomy" id="698758"/>
    <lineage>
        <taxon>Bacteria</taxon>
        <taxon>Bacillati</taxon>
        <taxon>Bacillota</taxon>
        <taxon>Bacilli</taxon>
        <taxon>Bacillales</taxon>
        <taxon>Bacillaceae</taxon>
        <taxon>Amphibacillus</taxon>
    </lineage>
</organism>
<keyword evidence="3" id="KW-1185">Reference proteome</keyword>
<dbReference type="Proteomes" id="UP000006294">
    <property type="component" value="Chromosome"/>
</dbReference>
<dbReference type="AlphaFoldDB" id="K0IV68"/>
<dbReference type="EMBL" id="AP012050">
    <property type="protein sequence ID" value="BAM46314.1"/>
    <property type="molecule type" value="Genomic_DNA"/>
</dbReference>
<dbReference type="InterPro" id="IPR010359">
    <property type="entry name" value="IrrE_HExxH"/>
</dbReference>
<dbReference type="PATRIC" id="fig|698758.3.peg.183"/>
<dbReference type="eggNOG" id="COG2856">
    <property type="taxonomic scope" value="Bacteria"/>
</dbReference>
<gene>
    <name evidence="2" type="ordered locus">AXY_01820</name>
</gene>
<evidence type="ECO:0000259" key="1">
    <source>
        <dbReference type="Pfam" id="PF06114"/>
    </source>
</evidence>
<protein>
    <recommendedName>
        <fullName evidence="1">IrrE N-terminal-like domain-containing protein</fullName>
    </recommendedName>
</protein>
<accession>K0IV68</accession>
<dbReference type="STRING" id="698758.AXY_01820"/>
<dbReference type="HOGENOM" id="CLU_137904_0_0_9"/>
<name>K0IV68_AMPXN</name>
<dbReference type="OrthoDB" id="1707128at2"/>
<feature type="domain" description="IrrE N-terminal-like" evidence="1">
    <location>
        <begin position="10"/>
        <end position="123"/>
    </location>
</feature>
<dbReference type="Pfam" id="PF06114">
    <property type="entry name" value="Peptidase_M78"/>
    <property type="match status" value="1"/>
</dbReference>
<proteinExistence type="predicted"/>
<evidence type="ECO:0000313" key="2">
    <source>
        <dbReference type="EMBL" id="BAM46314.1"/>
    </source>
</evidence>
<evidence type="ECO:0000313" key="3">
    <source>
        <dbReference type="Proteomes" id="UP000006294"/>
    </source>
</evidence>